<dbReference type="Proteomes" id="UP000053477">
    <property type="component" value="Unassembled WGS sequence"/>
</dbReference>
<keyword evidence="4 6" id="KW-1133">Transmembrane helix</keyword>
<feature type="transmembrane region" description="Helical" evidence="6">
    <location>
        <begin position="72"/>
        <end position="95"/>
    </location>
</feature>
<evidence type="ECO:0000256" key="3">
    <source>
        <dbReference type="ARBA" id="ARBA00022692"/>
    </source>
</evidence>
<proteinExistence type="predicted"/>
<dbReference type="InParanoid" id="A0A0H2RL58"/>
<evidence type="ECO:0000313" key="8">
    <source>
        <dbReference type="Proteomes" id="UP000053477"/>
    </source>
</evidence>
<dbReference type="OrthoDB" id="9986881at2759"/>
<evidence type="ECO:0000256" key="6">
    <source>
        <dbReference type="SAM" id="Phobius"/>
    </source>
</evidence>
<accession>A0A0H2RL58</accession>
<evidence type="ECO:0000256" key="1">
    <source>
        <dbReference type="ARBA" id="ARBA00004141"/>
    </source>
</evidence>
<gene>
    <name evidence="7" type="ORF">SCHPADRAFT_402325</name>
</gene>
<protein>
    <recommendedName>
        <fullName evidence="9">MFS general substrate transporter</fullName>
    </recommendedName>
</protein>
<evidence type="ECO:0000256" key="4">
    <source>
        <dbReference type="ARBA" id="ARBA00022989"/>
    </source>
</evidence>
<feature type="transmembrane region" description="Helical" evidence="6">
    <location>
        <begin position="128"/>
        <end position="145"/>
    </location>
</feature>
<feature type="transmembrane region" description="Helical" evidence="6">
    <location>
        <begin position="151"/>
        <end position="172"/>
    </location>
</feature>
<keyword evidence="5 6" id="KW-0472">Membrane</keyword>
<feature type="transmembrane region" description="Helical" evidence="6">
    <location>
        <begin position="44"/>
        <end position="66"/>
    </location>
</feature>
<feature type="transmembrane region" description="Helical" evidence="6">
    <location>
        <begin position="184"/>
        <end position="207"/>
    </location>
</feature>
<dbReference type="GO" id="GO:0022857">
    <property type="term" value="F:transmembrane transporter activity"/>
    <property type="evidence" value="ECO:0007669"/>
    <property type="project" value="TreeGrafter"/>
</dbReference>
<evidence type="ECO:0000256" key="2">
    <source>
        <dbReference type="ARBA" id="ARBA00022448"/>
    </source>
</evidence>
<dbReference type="GO" id="GO:0005886">
    <property type="term" value="C:plasma membrane"/>
    <property type="evidence" value="ECO:0007669"/>
    <property type="project" value="TreeGrafter"/>
</dbReference>
<dbReference type="PANTHER" id="PTHR23502:SF132">
    <property type="entry name" value="POLYAMINE TRANSPORTER 2-RELATED"/>
    <property type="match status" value="1"/>
</dbReference>
<evidence type="ECO:0000313" key="7">
    <source>
        <dbReference type="EMBL" id="KLO12695.1"/>
    </source>
</evidence>
<sequence>MRQEGISNAYAAHELESRTFSEIVSHHIGRPFAMIVREPLIQGASLWISLVYSIIYFFFEVFPVVFVDQNHIPFQLGGLPFIGITLGMVVCVLTMDASVSISKRVTIPFVDPPVVGTPTTEPEAGLKTVIPAMALMPISMFWFAWTSLGNVHWISPTLAGVPFGYSLLAVWYSFNAYSSQTYQIYASSALAATTLLRAVLASILPVVAHPLLNNLGTAWGVSIFGFLSLGLFPVPLLFVRYGHFLRDKSFYAQEARSIIVAMRQTDVN</sequence>
<dbReference type="SUPFAM" id="SSF103473">
    <property type="entry name" value="MFS general substrate transporter"/>
    <property type="match status" value="1"/>
</dbReference>
<organism evidence="7 8">
    <name type="scientific">Schizopora paradoxa</name>
    <dbReference type="NCBI Taxonomy" id="27342"/>
    <lineage>
        <taxon>Eukaryota</taxon>
        <taxon>Fungi</taxon>
        <taxon>Dikarya</taxon>
        <taxon>Basidiomycota</taxon>
        <taxon>Agaricomycotina</taxon>
        <taxon>Agaricomycetes</taxon>
        <taxon>Hymenochaetales</taxon>
        <taxon>Schizoporaceae</taxon>
        <taxon>Schizopora</taxon>
    </lineage>
</organism>
<comment type="subcellular location">
    <subcellularLocation>
        <location evidence="1">Membrane</location>
        <topology evidence="1">Multi-pass membrane protein</topology>
    </subcellularLocation>
</comment>
<dbReference type="InterPro" id="IPR036259">
    <property type="entry name" value="MFS_trans_sf"/>
</dbReference>
<name>A0A0H2RL58_9AGAM</name>
<evidence type="ECO:0000256" key="5">
    <source>
        <dbReference type="ARBA" id="ARBA00023136"/>
    </source>
</evidence>
<dbReference type="EMBL" id="KQ085972">
    <property type="protein sequence ID" value="KLO12695.1"/>
    <property type="molecule type" value="Genomic_DNA"/>
</dbReference>
<dbReference type="Gene3D" id="1.20.1250.20">
    <property type="entry name" value="MFS general substrate transporter like domains"/>
    <property type="match status" value="1"/>
</dbReference>
<dbReference type="PANTHER" id="PTHR23502">
    <property type="entry name" value="MAJOR FACILITATOR SUPERFAMILY"/>
    <property type="match status" value="1"/>
</dbReference>
<feature type="transmembrane region" description="Helical" evidence="6">
    <location>
        <begin position="219"/>
        <end position="239"/>
    </location>
</feature>
<dbReference type="AlphaFoldDB" id="A0A0H2RL58"/>
<reference evidence="7 8" key="1">
    <citation type="submission" date="2015-04" db="EMBL/GenBank/DDBJ databases">
        <title>Complete genome sequence of Schizopora paradoxa KUC8140, a cosmopolitan wood degrader in East Asia.</title>
        <authorList>
            <consortium name="DOE Joint Genome Institute"/>
            <person name="Min B."/>
            <person name="Park H."/>
            <person name="Jang Y."/>
            <person name="Kim J.-J."/>
            <person name="Kim K.H."/>
            <person name="Pangilinan J."/>
            <person name="Lipzen A."/>
            <person name="Riley R."/>
            <person name="Grigoriev I.V."/>
            <person name="Spatafora J.W."/>
            <person name="Choi I.-G."/>
        </authorList>
    </citation>
    <scope>NUCLEOTIDE SEQUENCE [LARGE SCALE GENOMIC DNA]</scope>
    <source>
        <strain evidence="7 8">KUC8140</strain>
    </source>
</reference>
<evidence type="ECO:0008006" key="9">
    <source>
        <dbReference type="Google" id="ProtNLM"/>
    </source>
</evidence>
<dbReference type="STRING" id="27342.A0A0H2RL58"/>
<keyword evidence="3 6" id="KW-0812">Transmembrane</keyword>
<keyword evidence="2" id="KW-0813">Transport</keyword>
<keyword evidence="8" id="KW-1185">Reference proteome</keyword>